<evidence type="ECO:0000313" key="4">
    <source>
        <dbReference type="EMBL" id="PRP72771.1"/>
    </source>
</evidence>
<dbReference type="STRING" id="1890364.A0A2P6MM48"/>
<dbReference type="Pfam" id="PF10282">
    <property type="entry name" value="Lactonase"/>
    <property type="match status" value="1"/>
</dbReference>
<feature type="compositionally biased region" description="Polar residues" evidence="3">
    <location>
        <begin position="530"/>
        <end position="545"/>
    </location>
</feature>
<organism evidence="4 5">
    <name type="scientific">Planoprotostelium fungivorum</name>
    <dbReference type="NCBI Taxonomy" id="1890364"/>
    <lineage>
        <taxon>Eukaryota</taxon>
        <taxon>Amoebozoa</taxon>
        <taxon>Evosea</taxon>
        <taxon>Variosea</taxon>
        <taxon>Cavosteliida</taxon>
        <taxon>Cavosteliaceae</taxon>
        <taxon>Planoprotostelium</taxon>
    </lineage>
</organism>
<dbReference type="PANTHER" id="PTHR30344:SF1">
    <property type="entry name" value="6-PHOSPHOGLUCONOLACTONASE"/>
    <property type="match status" value="1"/>
</dbReference>
<dbReference type="Gene3D" id="2.130.10.10">
    <property type="entry name" value="YVTN repeat-like/Quinoprotein amine dehydrogenase"/>
    <property type="match status" value="1"/>
</dbReference>
<dbReference type="OrthoDB" id="9972196at2759"/>
<comment type="similarity">
    <text evidence="1">Belongs to the cycloisomerase 2 family.</text>
</comment>
<dbReference type="SUPFAM" id="SSF51004">
    <property type="entry name" value="C-terminal (heme d1) domain of cytochrome cd1-nitrite reductase"/>
    <property type="match status" value="1"/>
</dbReference>
<feature type="region of interest" description="Disordered" evidence="3">
    <location>
        <begin position="43"/>
        <end position="79"/>
    </location>
</feature>
<name>A0A2P6MM48_9EUKA</name>
<comment type="caution">
    <text evidence="4">The sequence shown here is derived from an EMBL/GenBank/DDBJ whole genome shotgun (WGS) entry which is preliminary data.</text>
</comment>
<dbReference type="GO" id="GO:0017057">
    <property type="term" value="F:6-phosphogluconolactonase activity"/>
    <property type="evidence" value="ECO:0007669"/>
    <property type="project" value="TreeGrafter"/>
</dbReference>
<gene>
    <name evidence="4" type="ORF">PROFUN_07671</name>
</gene>
<dbReference type="InParanoid" id="A0A2P6MM48"/>
<feature type="region of interest" description="Disordered" evidence="3">
    <location>
        <begin position="104"/>
        <end position="133"/>
    </location>
</feature>
<sequence length="1176" mass="128294">MDMDSDEDDFIFTGPVTVKEIERREKMMKKLRKARRTTIFQRIERYEEEEDEEPSKDNVEETITSDVVSEEPLPPIDLPLENITISEGSMDYEDNSGAIQNEVADDVERSSSMEEEPPIETESEISITDPEFQSSPLNTIVLSDMKGDDAPVPSTMDTPKEDEETVICDQMALERDQIVDEPFEKATENMAEESTTEADTILETTPEETTAETETISETETTPETEIIPETTAIAETEPIVMTEVIAEIEAIAEIETFAETEINTETEAIMDAGSTTETPIMEPETVQVSEIMTPQSQMSLESETASPSMSCSESETIPETEIITEAEITPQTEITETQVIPETEIITETEVIESELNPDDSSTFTTELIPEPDTILHTETDIISHTHLPSPTEVTADIKMIPDTETDIISPNETIVEPQILSESVVVDAEMAPESEILIGCNTVNDTESPSSDTNNADTSDIEPSIALEAVEQTPNSIEAQQETPAPTPEDQTIETTPVEPMSVILPSAAVEISSKSIGTPQAMDRAKNTQNPLRISQSDSPGTIVSKEVSRLEQVSKMAARKSMDEENEFAAIELQLAMEMGQMEDYDDLKGKTVEELREEEALLKRLIEEEERKMLQETTQHAQIPDTSLSIPTKTTLPFTSEISVKSTRNLPPKESSRLPVATRFVSKTKTSANDENLQNGSVVTRERVKSKTRPAPFEFKAVTVNRHKETPGGIFIPTRIQLAGCHCHAAYGSTDEAIGVVCVYIWELISRAFKTSILLCEERVIAQIRDMIQKSLIFLCLLVCVFSDTTFVIVGTNDVGGVLVYRQNGVNLTKVGGGPGNYNSAVSPYISAGGDLYIFDVSEGENTLGLWTLDKNGNINRSLSVASGGADPCFVSVHSSGKFVFVANYDSGHFASFSFSSGNLSLINAIKPGNGRDARPNAHMLIEAPNGLIAGVDLGSDNVFFFNLGPHGELQLNKTYNATAGSGPRHIAFHPTLSLFAVSSSRAHPLTDMAYVVCEEGNVVLSFNYNAAKPTTIQSISTLPPGYANVTYGGEIRISPNYKYLYASNRGADSIAIFSIDQNTGNLALLSIVSSQAAFPRGMNLDPTGSLMYVGGALNNVTSTFQVKDDGSLVYLNSIYTPFPTDYAFVTIRSDASTTKSDVAVPTVSHSGTARCGLIMTMCLLSLFNLL</sequence>
<dbReference type="InterPro" id="IPR019405">
    <property type="entry name" value="Lactonase_7-beta_prop"/>
</dbReference>
<feature type="compositionally biased region" description="Acidic residues" evidence="3">
    <location>
        <begin position="113"/>
        <end position="123"/>
    </location>
</feature>
<dbReference type="InterPro" id="IPR050282">
    <property type="entry name" value="Cycloisomerase_2"/>
</dbReference>
<evidence type="ECO:0000256" key="2">
    <source>
        <dbReference type="SAM" id="Coils"/>
    </source>
</evidence>
<keyword evidence="2" id="KW-0175">Coiled coil</keyword>
<keyword evidence="5" id="KW-1185">Reference proteome</keyword>
<dbReference type="PANTHER" id="PTHR30344">
    <property type="entry name" value="6-PHOSPHOGLUCONOLACTONASE-RELATED"/>
    <property type="match status" value="1"/>
</dbReference>
<accession>A0A2P6MM48</accession>
<evidence type="ECO:0000313" key="5">
    <source>
        <dbReference type="Proteomes" id="UP000241769"/>
    </source>
</evidence>
<evidence type="ECO:0000256" key="3">
    <source>
        <dbReference type="SAM" id="MobiDB-lite"/>
    </source>
</evidence>
<proteinExistence type="inferred from homology"/>
<feature type="region of interest" description="Disordered" evidence="3">
    <location>
        <begin position="518"/>
        <end position="548"/>
    </location>
</feature>
<feature type="region of interest" description="Disordered" evidence="3">
    <location>
        <begin position="477"/>
        <end position="503"/>
    </location>
</feature>
<dbReference type="InterPro" id="IPR015943">
    <property type="entry name" value="WD40/YVTN_repeat-like_dom_sf"/>
</dbReference>
<protein>
    <submittedName>
        <fullName evidence="4">Uncharacterized protein</fullName>
    </submittedName>
</protein>
<dbReference type="Proteomes" id="UP000241769">
    <property type="component" value="Unassembled WGS sequence"/>
</dbReference>
<reference evidence="4 5" key="1">
    <citation type="journal article" date="2018" name="Genome Biol. Evol.">
        <title>Multiple Roots of Fruiting Body Formation in Amoebozoa.</title>
        <authorList>
            <person name="Hillmann F."/>
            <person name="Forbes G."/>
            <person name="Novohradska S."/>
            <person name="Ferling I."/>
            <person name="Riege K."/>
            <person name="Groth M."/>
            <person name="Westermann M."/>
            <person name="Marz M."/>
            <person name="Spaller T."/>
            <person name="Winckler T."/>
            <person name="Schaap P."/>
            <person name="Glockner G."/>
        </authorList>
    </citation>
    <scope>NUCLEOTIDE SEQUENCE [LARGE SCALE GENOMIC DNA]</scope>
    <source>
        <strain evidence="4 5">Jena</strain>
    </source>
</reference>
<dbReference type="EMBL" id="MDYQ01000812">
    <property type="protein sequence ID" value="PRP72771.1"/>
    <property type="molecule type" value="Genomic_DNA"/>
</dbReference>
<evidence type="ECO:0000256" key="1">
    <source>
        <dbReference type="ARBA" id="ARBA00005564"/>
    </source>
</evidence>
<feature type="coiled-coil region" evidence="2">
    <location>
        <begin position="593"/>
        <end position="620"/>
    </location>
</feature>
<dbReference type="AlphaFoldDB" id="A0A2P6MM48"/>
<dbReference type="InterPro" id="IPR011048">
    <property type="entry name" value="Haem_d1_sf"/>
</dbReference>
<feature type="compositionally biased region" description="Polar residues" evidence="3">
    <location>
        <begin position="477"/>
        <end position="497"/>
    </location>
</feature>